<feature type="region of interest" description="Disordered" evidence="2">
    <location>
        <begin position="277"/>
        <end position="313"/>
    </location>
</feature>
<dbReference type="GeneID" id="120277049"/>
<dbReference type="RefSeq" id="XP_039139731.1">
    <property type="nucleotide sequence ID" value="XM_039283797.1"/>
</dbReference>
<feature type="compositionally biased region" description="Polar residues" evidence="2">
    <location>
        <begin position="357"/>
        <end position="369"/>
    </location>
</feature>
<accession>A0AB40CIN0</accession>
<dbReference type="GO" id="GO:0008270">
    <property type="term" value="F:zinc ion binding"/>
    <property type="evidence" value="ECO:0007669"/>
    <property type="project" value="UniProtKB-KW"/>
</dbReference>
<sequence>MTCKRCGGAGHMASGCRVELLSPPRHRRARPPTKARNSDKVVRSATSQAPFDRMVANCLHPQKVNLLLSLTQETTKLRKDLAKIIVIEIISGQTSDEILLEFLPGVLNTPRVDAVYEFRGNSFLATLCREEEAIKASKVPELSLPSKMGPCVISISPWTVEVGFVGSASGKGQVLLIWNLPLHAWTWPVLVEILKPIGELVTIPQLSKPHKSFLSVFVRCHQRTSLPFEVSLSFGMRRFIVLITDNWLPFPTFRNDLEKFCYSSASLECEIDSEAPRGPRFTHEVPREANGKDTKGAQVTGKDQGNREQQWRPRSIAAENRPVSAAPGVHRSLEDRTCLVSSVPDTCPVRASPGVLNPSTASAEVNRTSGVRREGGAAPDLSRTAGQLPPDARWGFSEMTDGPTSLHGSACDLSESSLAVGSGLDKDVSVARNNVVVPDKRFRPHHRPTSVTR</sequence>
<dbReference type="PROSITE" id="PS51257">
    <property type="entry name" value="PROKAR_LIPOPROTEIN"/>
    <property type="match status" value="1"/>
</dbReference>
<evidence type="ECO:0000313" key="4">
    <source>
        <dbReference type="Proteomes" id="UP001515500"/>
    </source>
</evidence>
<dbReference type="GO" id="GO:0003676">
    <property type="term" value="F:nucleic acid binding"/>
    <property type="evidence" value="ECO:0007669"/>
    <property type="project" value="InterPro"/>
</dbReference>
<keyword evidence="1" id="KW-0862">Zinc</keyword>
<reference evidence="5" key="1">
    <citation type="submission" date="2025-08" db="UniProtKB">
        <authorList>
            <consortium name="RefSeq"/>
        </authorList>
    </citation>
    <scope>IDENTIFICATION</scope>
</reference>
<gene>
    <name evidence="5" type="primary">LOC120277049</name>
</gene>
<name>A0AB40CIN0_DIOCR</name>
<keyword evidence="4" id="KW-1185">Reference proteome</keyword>
<dbReference type="PROSITE" id="PS50158">
    <property type="entry name" value="ZF_CCHC"/>
    <property type="match status" value="1"/>
</dbReference>
<keyword evidence="1" id="KW-0479">Metal-binding</keyword>
<dbReference type="Proteomes" id="UP001515500">
    <property type="component" value="Chromosome 15"/>
</dbReference>
<proteinExistence type="predicted"/>
<dbReference type="InterPro" id="IPR001878">
    <property type="entry name" value="Znf_CCHC"/>
</dbReference>
<evidence type="ECO:0000259" key="3">
    <source>
        <dbReference type="PROSITE" id="PS50158"/>
    </source>
</evidence>
<feature type="domain" description="CCHC-type" evidence="3">
    <location>
        <begin position="3"/>
        <end position="17"/>
    </location>
</feature>
<evidence type="ECO:0000256" key="1">
    <source>
        <dbReference type="PROSITE-ProRule" id="PRU00047"/>
    </source>
</evidence>
<evidence type="ECO:0000313" key="5">
    <source>
        <dbReference type="RefSeq" id="XP_039139731.1"/>
    </source>
</evidence>
<keyword evidence="1" id="KW-0863">Zinc-finger</keyword>
<feature type="region of interest" description="Disordered" evidence="2">
    <location>
        <begin position="351"/>
        <end position="389"/>
    </location>
</feature>
<organism evidence="4 5">
    <name type="scientific">Dioscorea cayennensis subsp. rotundata</name>
    <name type="common">White Guinea yam</name>
    <name type="synonym">Dioscorea rotundata</name>
    <dbReference type="NCBI Taxonomy" id="55577"/>
    <lineage>
        <taxon>Eukaryota</taxon>
        <taxon>Viridiplantae</taxon>
        <taxon>Streptophyta</taxon>
        <taxon>Embryophyta</taxon>
        <taxon>Tracheophyta</taxon>
        <taxon>Spermatophyta</taxon>
        <taxon>Magnoliopsida</taxon>
        <taxon>Liliopsida</taxon>
        <taxon>Dioscoreales</taxon>
        <taxon>Dioscoreaceae</taxon>
        <taxon>Dioscorea</taxon>
    </lineage>
</organism>
<dbReference type="AlphaFoldDB" id="A0AB40CIN0"/>
<protein>
    <submittedName>
        <fullName evidence="5">Uncharacterized protein LOC120277049</fullName>
    </submittedName>
</protein>
<evidence type="ECO:0000256" key="2">
    <source>
        <dbReference type="SAM" id="MobiDB-lite"/>
    </source>
</evidence>
<feature type="compositionally biased region" description="Basic and acidic residues" evidence="2">
    <location>
        <begin position="277"/>
        <end position="295"/>
    </location>
</feature>